<evidence type="ECO:0000313" key="10">
    <source>
        <dbReference type="Proteomes" id="UP000254889"/>
    </source>
</evidence>
<evidence type="ECO:0000256" key="1">
    <source>
        <dbReference type="ARBA" id="ARBA00004651"/>
    </source>
</evidence>
<dbReference type="InterPro" id="IPR035906">
    <property type="entry name" value="MetI-like_sf"/>
</dbReference>
<evidence type="ECO:0000256" key="7">
    <source>
        <dbReference type="RuleBase" id="RU363032"/>
    </source>
</evidence>
<protein>
    <submittedName>
        <fullName evidence="9">ABC transporter permease</fullName>
    </submittedName>
</protein>
<evidence type="ECO:0000259" key="8">
    <source>
        <dbReference type="PROSITE" id="PS50928"/>
    </source>
</evidence>
<keyword evidence="2 7" id="KW-0813">Transport</keyword>
<evidence type="ECO:0000256" key="4">
    <source>
        <dbReference type="ARBA" id="ARBA00022692"/>
    </source>
</evidence>
<proteinExistence type="inferred from homology"/>
<dbReference type="GO" id="GO:0055085">
    <property type="term" value="P:transmembrane transport"/>
    <property type="evidence" value="ECO:0007669"/>
    <property type="project" value="InterPro"/>
</dbReference>
<keyword evidence="4 7" id="KW-0812">Transmembrane</keyword>
<dbReference type="Proteomes" id="UP000254889">
    <property type="component" value="Chromosome"/>
</dbReference>
<keyword evidence="10" id="KW-1185">Reference proteome</keyword>
<keyword evidence="5 7" id="KW-1133">Transmembrane helix</keyword>
<dbReference type="Gene3D" id="1.10.3720.10">
    <property type="entry name" value="MetI-like"/>
    <property type="match status" value="1"/>
</dbReference>
<dbReference type="RefSeq" id="WP_115688132.1">
    <property type="nucleotide sequence ID" value="NZ_CP031417.1"/>
</dbReference>
<dbReference type="GO" id="GO:0005886">
    <property type="term" value="C:plasma membrane"/>
    <property type="evidence" value="ECO:0007669"/>
    <property type="project" value="UniProtKB-SubCell"/>
</dbReference>
<dbReference type="PANTHER" id="PTHR30151">
    <property type="entry name" value="ALKANE SULFONATE ABC TRANSPORTER-RELATED, MEMBRANE SUBUNIT"/>
    <property type="match status" value="1"/>
</dbReference>
<dbReference type="EMBL" id="CP031417">
    <property type="protein sequence ID" value="AXK79440.1"/>
    <property type="molecule type" value="Genomic_DNA"/>
</dbReference>
<dbReference type="PANTHER" id="PTHR30151:SF38">
    <property type="entry name" value="ALIPHATIC SULFONATES TRANSPORT PERMEASE PROTEIN SSUC-RELATED"/>
    <property type="match status" value="1"/>
</dbReference>
<sequence>MTRLRTAALSAFGFAAFLGIWELVPWLGLVPPSILPPPSALPEAFWRELTSGIWFSSLLTSLRNYVAGLAIGCLLGVGLGILTGLWPAMEATLAWVVRALRPIPGLAWVPFAILWFGIDPAAAIFIISTGVFWISYFAALGAVRSVDRELLELADAFGFRRADRKLVKVILPAAAPGILTGVRTALGQAWMAVVAAEIFGVPGLGQRMMQASNLLASDIVVVYMATMAAAYGLIDAGFVALQSWLLRWKR</sequence>
<dbReference type="SUPFAM" id="SSF161098">
    <property type="entry name" value="MetI-like"/>
    <property type="match status" value="1"/>
</dbReference>
<organism evidence="9 10">
    <name type="scientific">Pseudolabrys taiwanensis</name>
    <dbReference type="NCBI Taxonomy" id="331696"/>
    <lineage>
        <taxon>Bacteria</taxon>
        <taxon>Pseudomonadati</taxon>
        <taxon>Pseudomonadota</taxon>
        <taxon>Alphaproteobacteria</taxon>
        <taxon>Hyphomicrobiales</taxon>
        <taxon>Xanthobacteraceae</taxon>
        <taxon>Pseudolabrys</taxon>
    </lineage>
</organism>
<accession>A0A345ZR93</accession>
<feature type="domain" description="ABC transmembrane type-1" evidence="8">
    <location>
        <begin position="58"/>
        <end position="246"/>
    </location>
</feature>
<evidence type="ECO:0000313" key="9">
    <source>
        <dbReference type="EMBL" id="AXK79440.1"/>
    </source>
</evidence>
<evidence type="ECO:0000256" key="2">
    <source>
        <dbReference type="ARBA" id="ARBA00022448"/>
    </source>
</evidence>
<comment type="subcellular location">
    <subcellularLocation>
        <location evidence="1 7">Cell membrane</location>
        <topology evidence="1 7">Multi-pass membrane protein</topology>
    </subcellularLocation>
</comment>
<feature type="transmembrane region" description="Helical" evidence="7">
    <location>
        <begin position="65"/>
        <end position="87"/>
    </location>
</feature>
<evidence type="ECO:0000256" key="6">
    <source>
        <dbReference type="ARBA" id="ARBA00023136"/>
    </source>
</evidence>
<feature type="transmembrane region" description="Helical" evidence="7">
    <location>
        <begin position="7"/>
        <end position="29"/>
    </location>
</feature>
<dbReference type="CDD" id="cd06261">
    <property type="entry name" value="TM_PBP2"/>
    <property type="match status" value="1"/>
</dbReference>
<dbReference type="OrthoDB" id="8138334at2"/>
<evidence type="ECO:0000256" key="3">
    <source>
        <dbReference type="ARBA" id="ARBA00022475"/>
    </source>
</evidence>
<feature type="transmembrane region" description="Helical" evidence="7">
    <location>
        <begin position="124"/>
        <end position="143"/>
    </location>
</feature>
<keyword evidence="6 7" id="KW-0472">Membrane</keyword>
<reference evidence="9 10" key="1">
    <citation type="submission" date="2018-07" db="EMBL/GenBank/DDBJ databases">
        <authorList>
            <person name="Quirk P.G."/>
            <person name="Krulwich T.A."/>
        </authorList>
    </citation>
    <scope>NUCLEOTIDE SEQUENCE [LARGE SCALE GENOMIC DNA]</scope>
    <source>
        <strain evidence="9 10">CC-BB4</strain>
    </source>
</reference>
<gene>
    <name evidence="9" type="ORF">DW352_02250</name>
</gene>
<name>A0A345ZR93_9HYPH</name>
<keyword evidence="3" id="KW-1003">Cell membrane</keyword>
<evidence type="ECO:0000256" key="5">
    <source>
        <dbReference type="ARBA" id="ARBA00022989"/>
    </source>
</evidence>
<feature type="transmembrane region" description="Helical" evidence="7">
    <location>
        <begin position="169"/>
        <end position="199"/>
    </location>
</feature>
<dbReference type="InterPro" id="IPR000515">
    <property type="entry name" value="MetI-like"/>
</dbReference>
<dbReference type="PROSITE" id="PS50928">
    <property type="entry name" value="ABC_TM1"/>
    <property type="match status" value="1"/>
</dbReference>
<dbReference type="KEGG" id="ptaw:DW352_02250"/>
<feature type="transmembrane region" description="Helical" evidence="7">
    <location>
        <begin position="219"/>
        <end position="241"/>
    </location>
</feature>
<comment type="similarity">
    <text evidence="7">Belongs to the binding-protein-dependent transport system permease family.</text>
</comment>
<feature type="transmembrane region" description="Helical" evidence="7">
    <location>
        <begin position="99"/>
        <end position="118"/>
    </location>
</feature>
<dbReference type="AlphaFoldDB" id="A0A345ZR93"/>
<dbReference type="Pfam" id="PF00528">
    <property type="entry name" value="BPD_transp_1"/>
    <property type="match status" value="1"/>
</dbReference>